<dbReference type="SUPFAM" id="SSF53383">
    <property type="entry name" value="PLP-dependent transferases"/>
    <property type="match status" value="1"/>
</dbReference>
<organism evidence="7 8">
    <name type="scientific">Nitratiruptor tergarcus DSM 16512</name>
    <dbReference type="NCBI Taxonomy" id="1069081"/>
    <lineage>
        <taxon>Bacteria</taxon>
        <taxon>Pseudomonadati</taxon>
        <taxon>Campylobacterota</taxon>
        <taxon>Epsilonproteobacteria</taxon>
        <taxon>Nautiliales</taxon>
        <taxon>Nitratiruptoraceae</taxon>
        <taxon>Nitratiruptor</taxon>
    </lineage>
</organism>
<evidence type="ECO:0000313" key="7">
    <source>
        <dbReference type="EMBL" id="SMC09595.1"/>
    </source>
</evidence>
<dbReference type="OrthoDB" id="9803354at2"/>
<dbReference type="Gene3D" id="3.40.640.10">
    <property type="entry name" value="Type I PLP-dependent aspartate aminotransferase-like (Major domain)"/>
    <property type="match status" value="1"/>
</dbReference>
<comment type="cofactor">
    <cofactor evidence="1">
        <name>pyridoxal 5'-phosphate</name>
        <dbReference type="ChEBI" id="CHEBI:597326"/>
    </cofactor>
</comment>
<keyword evidence="5" id="KW-0663">Pyridoxal phosphate</keyword>
<evidence type="ECO:0000259" key="6">
    <source>
        <dbReference type="Pfam" id="PF00155"/>
    </source>
</evidence>
<dbReference type="InterPro" id="IPR050596">
    <property type="entry name" value="AspAT/PAT-like"/>
</dbReference>
<dbReference type="Gene3D" id="3.90.1150.10">
    <property type="entry name" value="Aspartate Aminotransferase, domain 1"/>
    <property type="match status" value="1"/>
</dbReference>
<evidence type="ECO:0000256" key="5">
    <source>
        <dbReference type="ARBA" id="ARBA00022898"/>
    </source>
</evidence>
<reference evidence="8" key="1">
    <citation type="submission" date="2017-04" db="EMBL/GenBank/DDBJ databases">
        <authorList>
            <person name="Varghese N."/>
            <person name="Submissions S."/>
        </authorList>
    </citation>
    <scope>NUCLEOTIDE SEQUENCE [LARGE SCALE GENOMIC DNA]</scope>
    <source>
        <strain evidence="8">DSM 16512</strain>
    </source>
</reference>
<proteinExistence type="inferred from homology"/>
<keyword evidence="4 7" id="KW-0808">Transferase</keyword>
<dbReference type="AlphaFoldDB" id="A0A1W1WTS9"/>
<dbReference type="EMBL" id="FWWZ01000001">
    <property type="protein sequence ID" value="SMC09595.1"/>
    <property type="molecule type" value="Genomic_DNA"/>
</dbReference>
<comment type="similarity">
    <text evidence="2">Belongs to the class-I pyridoxal-phosphate-dependent aminotransferase family.</text>
</comment>
<sequence length="390" mass="42783">MLARRIDQLSESLTMAITSLARELKANGKDVLSFSAGEPDFDTPQAIKDAAIKAINEGFTKYTAVDGIPELKEAIIGKLQRDNGLSYKPEHIIVSNGAKQSLFNLTQVLIDEGDEVIIPSPYWVTYPELVKYAGGKPVIIPTNESNGFKITPKQLEDAITPKTKLLILTTPSNPTGAVYTKEELEALAKVLAGTKIFVASDEMYEKLVYGGAKFTSAASINEDMFERTITINGLSKSAAMTGWRFGYLASSQTELVKAMKKLQSQSTSNINSITQKAAIPGLDGTIENDIEMMRKEFEKRRDRAVALLNAIDGISVLSPDGAFYLFVNHSQIEKDSMLFAKKLLEQEGVAVVPGIGFGSEGYFRFSFATDMTSIEEGIERIKRFVATYRA</sequence>
<dbReference type="PRINTS" id="PR00753">
    <property type="entry name" value="ACCSYNTHASE"/>
</dbReference>
<dbReference type="RefSeq" id="WP_084275812.1">
    <property type="nucleotide sequence ID" value="NZ_AP026671.1"/>
</dbReference>
<protein>
    <submittedName>
        <fullName evidence="7">Aspartate aminotransferase</fullName>
    </submittedName>
</protein>
<dbReference type="STRING" id="1069081.SAMN05660197_1412"/>
<evidence type="ECO:0000256" key="1">
    <source>
        <dbReference type="ARBA" id="ARBA00001933"/>
    </source>
</evidence>
<name>A0A1W1WTS9_9BACT</name>
<dbReference type="InterPro" id="IPR004839">
    <property type="entry name" value="Aminotransferase_I/II_large"/>
</dbReference>
<dbReference type="GO" id="GO:0008483">
    <property type="term" value="F:transaminase activity"/>
    <property type="evidence" value="ECO:0007669"/>
    <property type="project" value="UniProtKB-KW"/>
</dbReference>
<evidence type="ECO:0000313" key="8">
    <source>
        <dbReference type="Proteomes" id="UP000192602"/>
    </source>
</evidence>
<accession>A0A1W1WTS9</accession>
<dbReference type="FunFam" id="3.40.640.10:FF:000033">
    <property type="entry name" value="Aspartate aminotransferase"/>
    <property type="match status" value="1"/>
</dbReference>
<dbReference type="InterPro" id="IPR015421">
    <property type="entry name" value="PyrdxlP-dep_Trfase_major"/>
</dbReference>
<evidence type="ECO:0000256" key="3">
    <source>
        <dbReference type="ARBA" id="ARBA00022576"/>
    </source>
</evidence>
<dbReference type="InterPro" id="IPR015424">
    <property type="entry name" value="PyrdxlP-dep_Trfase"/>
</dbReference>
<dbReference type="InterPro" id="IPR015422">
    <property type="entry name" value="PyrdxlP-dep_Trfase_small"/>
</dbReference>
<feature type="domain" description="Aminotransferase class I/classII large" evidence="6">
    <location>
        <begin position="29"/>
        <end position="381"/>
    </location>
</feature>
<gene>
    <name evidence="7" type="ORF">SAMN05660197_1412</name>
</gene>
<dbReference type="CDD" id="cd00609">
    <property type="entry name" value="AAT_like"/>
    <property type="match status" value="1"/>
</dbReference>
<evidence type="ECO:0000256" key="2">
    <source>
        <dbReference type="ARBA" id="ARBA00007441"/>
    </source>
</evidence>
<dbReference type="Proteomes" id="UP000192602">
    <property type="component" value="Unassembled WGS sequence"/>
</dbReference>
<dbReference type="GO" id="GO:0006520">
    <property type="term" value="P:amino acid metabolic process"/>
    <property type="evidence" value="ECO:0007669"/>
    <property type="project" value="InterPro"/>
</dbReference>
<keyword evidence="3 7" id="KW-0032">Aminotransferase</keyword>
<dbReference type="Pfam" id="PF00155">
    <property type="entry name" value="Aminotran_1_2"/>
    <property type="match status" value="1"/>
</dbReference>
<dbReference type="PANTHER" id="PTHR46383">
    <property type="entry name" value="ASPARTATE AMINOTRANSFERASE"/>
    <property type="match status" value="1"/>
</dbReference>
<dbReference type="GO" id="GO:0030170">
    <property type="term" value="F:pyridoxal phosphate binding"/>
    <property type="evidence" value="ECO:0007669"/>
    <property type="project" value="InterPro"/>
</dbReference>
<dbReference type="PANTHER" id="PTHR46383:SF1">
    <property type="entry name" value="ASPARTATE AMINOTRANSFERASE"/>
    <property type="match status" value="1"/>
</dbReference>
<evidence type="ECO:0000256" key="4">
    <source>
        <dbReference type="ARBA" id="ARBA00022679"/>
    </source>
</evidence>
<keyword evidence="8" id="KW-1185">Reference proteome</keyword>